<dbReference type="Gene3D" id="1.10.1740.10">
    <property type="match status" value="1"/>
</dbReference>
<dbReference type="RefSeq" id="WP_272737473.1">
    <property type="nucleotide sequence ID" value="NZ_CP116942.1"/>
</dbReference>
<evidence type="ECO:0000313" key="4">
    <source>
        <dbReference type="EMBL" id="WCO67956.1"/>
    </source>
</evidence>
<keyword evidence="2" id="KW-0731">Sigma factor</keyword>
<accession>A0AAF0BS98</accession>
<evidence type="ECO:0000256" key="3">
    <source>
        <dbReference type="ARBA" id="ARBA00023163"/>
    </source>
</evidence>
<dbReference type="InterPro" id="IPR036388">
    <property type="entry name" value="WH-like_DNA-bd_sf"/>
</dbReference>
<dbReference type="SUPFAM" id="SSF88659">
    <property type="entry name" value="Sigma3 and sigma4 domains of RNA polymerase sigma factors"/>
    <property type="match status" value="1"/>
</dbReference>
<evidence type="ECO:0000313" key="5">
    <source>
        <dbReference type="Proteomes" id="UP001216390"/>
    </source>
</evidence>
<dbReference type="Gene3D" id="1.10.10.10">
    <property type="entry name" value="Winged helix-like DNA-binding domain superfamily/Winged helix DNA-binding domain"/>
    <property type="match status" value="1"/>
</dbReference>
<dbReference type="Proteomes" id="UP001216390">
    <property type="component" value="Chromosome"/>
</dbReference>
<keyword evidence="1" id="KW-0805">Transcription regulation</keyword>
<gene>
    <name evidence="4" type="ORF">PO878_04365</name>
</gene>
<dbReference type="NCBIfam" id="TIGR02937">
    <property type="entry name" value="sigma70-ECF"/>
    <property type="match status" value="1"/>
</dbReference>
<dbReference type="InterPro" id="IPR014284">
    <property type="entry name" value="RNA_pol_sigma-70_dom"/>
</dbReference>
<dbReference type="EMBL" id="CP116942">
    <property type="protein sequence ID" value="WCO67956.1"/>
    <property type="molecule type" value="Genomic_DNA"/>
</dbReference>
<dbReference type="AlphaFoldDB" id="A0AAF0BS98"/>
<sequence length="199" mass="21644">MSPPATTTSDWAAIYTEHGQAMRLAARSAMGGPDKEILGKSSDDVVGDLVAELMVKKRDLSTKDNLRGYLTAAVRNRVRDLQRRSEFEHPEDFTPDDVVSDEDVEAAVDRAELAAQAVAVIDELPERERYAIVEKVMKCRQAKDVGPELGVKPQRVSQLVNAGVGRLRKHAAFTGLLSVDRSLRDLSTTKGPDATGASS</sequence>
<dbReference type="GO" id="GO:0006352">
    <property type="term" value="P:DNA-templated transcription initiation"/>
    <property type="evidence" value="ECO:0007669"/>
    <property type="project" value="InterPro"/>
</dbReference>
<name>A0AAF0BS98_9ACTN</name>
<dbReference type="PANTHER" id="PTHR43133:SF46">
    <property type="entry name" value="RNA POLYMERASE SIGMA-70 FACTOR ECF SUBFAMILY"/>
    <property type="match status" value="1"/>
</dbReference>
<evidence type="ECO:0000256" key="2">
    <source>
        <dbReference type="ARBA" id="ARBA00023082"/>
    </source>
</evidence>
<organism evidence="4 5">
    <name type="scientific">Iamia majanohamensis</name>
    <dbReference type="NCBI Taxonomy" id="467976"/>
    <lineage>
        <taxon>Bacteria</taxon>
        <taxon>Bacillati</taxon>
        <taxon>Actinomycetota</taxon>
        <taxon>Acidimicrobiia</taxon>
        <taxon>Acidimicrobiales</taxon>
        <taxon>Iamiaceae</taxon>
        <taxon>Iamia</taxon>
    </lineage>
</organism>
<evidence type="ECO:0000256" key="1">
    <source>
        <dbReference type="ARBA" id="ARBA00023015"/>
    </source>
</evidence>
<dbReference type="GO" id="GO:0016987">
    <property type="term" value="F:sigma factor activity"/>
    <property type="evidence" value="ECO:0007669"/>
    <property type="project" value="UniProtKB-KW"/>
</dbReference>
<keyword evidence="3" id="KW-0804">Transcription</keyword>
<protein>
    <submittedName>
        <fullName evidence="4">Sigma-70 family RNA polymerase sigma factor</fullName>
    </submittedName>
</protein>
<dbReference type="KEGG" id="ima:PO878_04365"/>
<reference evidence="4" key="1">
    <citation type="submission" date="2023-01" db="EMBL/GenBank/DDBJ databases">
        <title>The diversity of Class Acidimicrobiia in South China Sea sediment environments and the proposal of Iamia marina sp. nov., a novel species of the genus Iamia.</title>
        <authorList>
            <person name="He Y."/>
            <person name="Tian X."/>
        </authorList>
    </citation>
    <scope>NUCLEOTIDE SEQUENCE</scope>
    <source>
        <strain evidence="4">DSM 19957</strain>
    </source>
</reference>
<dbReference type="InterPro" id="IPR039425">
    <property type="entry name" value="RNA_pol_sigma-70-like"/>
</dbReference>
<dbReference type="InterPro" id="IPR013324">
    <property type="entry name" value="RNA_pol_sigma_r3/r4-like"/>
</dbReference>
<proteinExistence type="predicted"/>
<keyword evidence="5" id="KW-1185">Reference proteome</keyword>
<dbReference type="PANTHER" id="PTHR43133">
    <property type="entry name" value="RNA POLYMERASE ECF-TYPE SIGMA FACTO"/>
    <property type="match status" value="1"/>
</dbReference>